<keyword evidence="1" id="KW-0472">Membrane</keyword>
<reference evidence="2 3" key="1">
    <citation type="journal article" date="2007" name="PLoS Genet.">
        <title>Patterns and implications of gene gain and loss in the evolution of Prochlorococcus.</title>
        <authorList>
            <person name="Kettler G.C."/>
            <person name="Martiny A.C."/>
            <person name="Huang K."/>
            <person name="Zucker J."/>
            <person name="Coleman M.L."/>
            <person name="Rodrigue S."/>
            <person name="Chen F."/>
            <person name="Lapidus A."/>
            <person name="Ferriera S."/>
            <person name="Johnson J."/>
            <person name="Steglich C."/>
            <person name="Church G.M."/>
            <person name="Richardson P."/>
            <person name="Chisholm S.W."/>
        </authorList>
    </citation>
    <scope>NUCLEOTIDE SEQUENCE [LARGE SCALE GENOMIC DNA]</scope>
    <source>
        <strain evidence="2 3">MIT 9515</strain>
    </source>
</reference>
<evidence type="ECO:0000313" key="2">
    <source>
        <dbReference type="EMBL" id="ABM72627.1"/>
    </source>
</evidence>
<keyword evidence="1" id="KW-1133">Transmembrane helix</keyword>
<evidence type="ECO:0000256" key="1">
    <source>
        <dbReference type="SAM" id="Phobius"/>
    </source>
</evidence>
<protein>
    <submittedName>
        <fullName evidence="2">Uncharacterized protein</fullName>
    </submittedName>
</protein>
<dbReference type="AlphaFoldDB" id="A2BXW6"/>
<feature type="transmembrane region" description="Helical" evidence="1">
    <location>
        <begin position="40"/>
        <end position="58"/>
    </location>
</feature>
<name>A2BXW6_PROM5</name>
<dbReference type="KEGG" id="pmc:P9515_14201"/>
<dbReference type="EMBL" id="CP000552">
    <property type="protein sequence ID" value="ABM72627.1"/>
    <property type="molecule type" value="Genomic_DNA"/>
</dbReference>
<gene>
    <name evidence="2" type="ordered locus">P9515_14201</name>
</gene>
<proteinExistence type="predicted"/>
<evidence type="ECO:0000313" key="3">
    <source>
        <dbReference type="Proteomes" id="UP000001589"/>
    </source>
</evidence>
<organism evidence="2 3">
    <name type="scientific">Prochlorococcus marinus (strain MIT 9515)</name>
    <dbReference type="NCBI Taxonomy" id="167542"/>
    <lineage>
        <taxon>Bacteria</taxon>
        <taxon>Bacillati</taxon>
        <taxon>Cyanobacteriota</taxon>
        <taxon>Cyanophyceae</taxon>
        <taxon>Synechococcales</taxon>
        <taxon>Prochlorococcaceae</taxon>
        <taxon>Prochlorococcus</taxon>
    </lineage>
</organism>
<dbReference type="Proteomes" id="UP000001589">
    <property type="component" value="Chromosome"/>
</dbReference>
<keyword evidence="1" id="KW-0812">Transmembrane</keyword>
<sequence>MMKFIIWLKIVENKIGVKNREIWRTALVIKKFKKPKTKNNLFCLFIWRLFNILHLINFT</sequence>
<dbReference type="HOGENOM" id="CLU_2956992_0_0_3"/>
<accession>A2BXW6</accession>